<keyword evidence="12 16" id="KW-0238">DNA-binding</keyword>
<dbReference type="CDD" id="cd09898">
    <property type="entry name" value="H3TH_53EXO"/>
    <property type="match status" value="1"/>
</dbReference>
<dbReference type="FunFam" id="1.10.150.20:FF:000002">
    <property type="entry name" value="DNA polymerase I"/>
    <property type="match status" value="1"/>
</dbReference>
<keyword evidence="6 16" id="KW-0235">DNA replication</keyword>
<accession>G8M1J6</accession>
<dbReference type="InterPro" id="IPR002421">
    <property type="entry name" value="5-3_exonuclease"/>
</dbReference>
<evidence type="ECO:0000256" key="6">
    <source>
        <dbReference type="ARBA" id="ARBA00022705"/>
    </source>
</evidence>
<dbReference type="Gene3D" id="3.30.70.370">
    <property type="match status" value="1"/>
</dbReference>
<keyword evidence="7" id="KW-0540">Nuclease</keyword>
<dbReference type="SUPFAM" id="SSF56672">
    <property type="entry name" value="DNA/RNA polymerases"/>
    <property type="match status" value="1"/>
</dbReference>
<dbReference type="CDD" id="cd06140">
    <property type="entry name" value="DNA_polA_I_Bacillus_like_exo"/>
    <property type="match status" value="1"/>
</dbReference>
<dbReference type="Pfam" id="PF02739">
    <property type="entry name" value="5_3_exonuc_N"/>
    <property type="match status" value="1"/>
</dbReference>
<evidence type="ECO:0000256" key="1">
    <source>
        <dbReference type="ARBA" id="ARBA00007705"/>
    </source>
</evidence>
<organism evidence="20 21">
    <name type="scientific">Acetivibrio clariflavus (strain DSM 19732 / NBRC 101661 / EBR45)</name>
    <name type="common">Clostridium clariflavum</name>
    <dbReference type="NCBI Taxonomy" id="720554"/>
    <lineage>
        <taxon>Bacteria</taxon>
        <taxon>Bacillati</taxon>
        <taxon>Bacillota</taxon>
        <taxon>Clostridia</taxon>
        <taxon>Eubacteriales</taxon>
        <taxon>Oscillospiraceae</taxon>
        <taxon>Acetivibrio</taxon>
    </lineage>
</organism>
<evidence type="ECO:0000259" key="17">
    <source>
        <dbReference type="SMART" id="SM00474"/>
    </source>
</evidence>
<reference evidence="20 21" key="2">
    <citation type="journal article" date="2012" name="Stand. Genomic Sci.">
        <title>Complete Genome Sequence of Clostridium clariflavum DSM 19732.</title>
        <authorList>
            <person name="Izquierdo J.A."/>
            <person name="Goodwin L."/>
            <person name="Davenport K.W."/>
            <person name="Teshima H."/>
            <person name="Bruce D."/>
            <person name="Detter C."/>
            <person name="Tapia R."/>
            <person name="Han S."/>
            <person name="Land M."/>
            <person name="Hauser L."/>
            <person name="Jeffries C.D."/>
            <person name="Han J."/>
            <person name="Pitluck S."/>
            <person name="Nolan M."/>
            <person name="Chen A."/>
            <person name="Huntemann M."/>
            <person name="Mavromatis K."/>
            <person name="Mikhailova N."/>
            <person name="Liolios K."/>
            <person name="Woyke T."/>
            <person name="Lynd L.R."/>
        </authorList>
    </citation>
    <scope>NUCLEOTIDE SEQUENCE [LARGE SCALE GENOMIC DNA]</scope>
    <source>
        <strain evidence="21">DSM 19732 / NBRC 101661 / EBR45</strain>
    </source>
</reference>
<evidence type="ECO:0000256" key="13">
    <source>
        <dbReference type="ARBA" id="ARBA00023204"/>
    </source>
</evidence>
<dbReference type="GO" id="GO:0008408">
    <property type="term" value="F:3'-5' exonuclease activity"/>
    <property type="evidence" value="ECO:0007669"/>
    <property type="project" value="InterPro"/>
</dbReference>
<dbReference type="NCBIfam" id="TIGR00593">
    <property type="entry name" value="pola"/>
    <property type="match status" value="1"/>
</dbReference>
<dbReference type="KEGG" id="ccl:Clocl_2645"/>
<dbReference type="InterPro" id="IPR020045">
    <property type="entry name" value="DNA_polI_H3TH"/>
</dbReference>
<evidence type="ECO:0000256" key="8">
    <source>
        <dbReference type="ARBA" id="ARBA00022763"/>
    </source>
</evidence>
<dbReference type="FunFam" id="1.10.150.20:FF:000003">
    <property type="entry name" value="DNA polymerase I"/>
    <property type="match status" value="1"/>
</dbReference>
<evidence type="ECO:0000256" key="15">
    <source>
        <dbReference type="NCBIfam" id="TIGR00593"/>
    </source>
</evidence>
<protein>
    <recommendedName>
        <fullName evidence="3 15">DNA polymerase I</fullName>
        <ecNumber evidence="2 15">2.7.7.7</ecNumber>
    </recommendedName>
</protein>
<dbReference type="InterPro" id="IPR054690">
    <property type="entry name" value="DNA_polI_exonuclease"/>
</dbReference>
<evidence type="ECO:0000313" key="20">
    <source>
        <dbReference type="EMBL" id="AEV69211.1"/>
    </source>
</evidence>
<keyword evidence="9" id="KW-0378">Hydrolase</keyword>
<dbReference type="Gene3D" id="3.40.50.1010">
    <property type="entry name" value="5'-nuclease"/>
    <property type="match status" value="1"/>
</dbReference>
<dbReference type="Gene3D" id="1.10.150.20">
    <property type="entry name" value="5' to 3' exonuclease, C-terminal subdomain"/>
    <property type="match status" value="2"/>
</dbReference>
<sequence length="896" mass="102470">MNKKKLMVIDGNSILNRAFYGLQGPNLLATSDGLYTNAVYGFINIMNKYIEEENPQYICVAFDLKAPTFRHKQFDGYKANRKGMPDELRVQVPVIKEVLDAMRIKRLEMEGYEADDILGSISLCAQQKGMEVIIITGDRDALQLADKDIRIKIPKTKGGKTETEEYNLETIHGKYKIEPVQFIDVKALMGDTSDNIPGVPGIGEKTALDLIQNYGTIENLYENVDNITKKALKEKLITYKEQAFMSKELARIERNMPFLCNIDELARVEFDKPRLYELFKRLEFKSFIEKFGLKDSQNQESFKVNIKRIKDKQGILELKNEIFEEKEMSFYYLIDKVDKFTNKLSGISISAKEGNSYYLAFNEDYNEKEFLEEFKSIFEDSDIKKYGHDLKNFIVYLKNRGIELNGIAFDTMIGAYIINPSRDTYTISELANDYLGLSVKSVEEMAGKGRNFMPFDAMDEEELKNVAGLYPEVIFKCKNKIEEKLGENDQIKLYYEIELPLVEVLADMEYYGFKVNVNELMSISRQLDEKIQELTVKIYELAGEEFNINSTKQLGVILFEKLELPVIKKTKTGYSTDAEVLEELADKHEIIPKILEYRQLIKLKSTYIDGLMSVINPVTGKIHSSFNQTVTVTGRISSTEPNLQNIPIKLEMGRNIRKAFVSSDENYRLVDADYSQIELRVLAHITGDVNMIEAFNKNEDIHASTASKVFGVPINEVTPLLRSKAKAVNFGIVYGIGDFSLSKDLGITRKEARAYIDGYLEKYANVKKYMHDIVVQGKEFGFVTTLFGRRRYLPELKSSNFNIRSFGERIAMNTPIQGSAADIIKIAMVKVYKELKARKLKSRLILQVHDELIIEAHVSEVEEVTTILKESMENAVKLSVPLSVEVKSGSNWYETK</sequence>
<evidence type="ECO:0000256" key="11">
    <source>
        <dbReference type="ARBA" id="ARBA00022932"/>
    </source>
</evidence>
<dbReference type="FunFam" id="3.40.50.1010:FF:000001">
    <property type="entry name" value="DNA polymerase I"/>
    <property type="match status" value="1"/>
</dbReference>
<dbReference type="Pfam" id="PF22619">
    <property type="entry name" value="DNA_polI_exo1"/>
    <property type="match status" value="1"/>
</dbReference>
<dbReference type="AlphaFoldDB" id="G8M1J6"/>
<dbReference type="CDD" id="cd09859">
    <property type="entry name" value="PIN_53EXO"/>
    <property type="match status" value="1"/>
</dbReference>
<dbReference type="InterPro" id="IPR029060">
    <property type="entry name" value="PIN-like_dom_sf"/>
</dbReference>
<dbReference type="SMART" id="SM00474">
    <property type="entry name" value="35EXOc"/>
    <property type="match status" value="1"/>
</dbReference>
<dbReference type="InterPro" id="IPR036279">
    <property type="entry name" value="5-3_exonuclease_C_sf"/>
</dbReference>
<dbReference type="SMART" id="SM00279">
    <property type="entry name" value="HhH2"/>
    <property type="match status" value="1"/>
</dbReference>
<evidence type="ECO:0000256" key="5">
    <source>
        <dbReference type="ARBA" id="ARBA00022695"/>
    </source>
</evidence>
<keyword evidence="13 16" id="KW-0234">DNA repair</keyword>
<name>G8M1J6_ACECE</name>
<dbReference type="eggNOG" id="COG0749">
    <property type="taxonomic scope" value="Bacteria"/>
</dbReference>
<comment type="subunit">
    <text evidence="16">Single-chain monomer with multiple functions.</text>
</comment>
<dbReference type="InterPro" id="IPR020046">
    <property type="entry name" value="5-3_exonucl_a-hlix_arch_N"/>
</dbReference>
<dbReference type="SUPFAM" id="SSF47807">
    <property type="entry name" value="5' to 3' exonuclease, C-terminal subdomain"/>
    <property type="match status" value="1"/>
</dbReference>
<keyword evidence="4 16" id="KW-0808">Transferase</keyword>
<dbReference type="InterPro" id="IPR036397">
    <property type="entry name" value="RNaseH_sf"/>
</dbReference>
<dbReference type="EC" id="2.7.7.7" evidence="2 15"/>
<evidence type="ECO:0000256" key="4">
    <source>
        <dbReference type="ARBA" id="ARBA00022679"/>
    </source>
</evidence>
<dbReference type="Pfam" id="PF00476">
    <property type="entry name" value="DNA_pol_A"/>
    <property type="match status" value="1"/>
</dbReference>
<evidence type="ECO:0000256" key="10">
    <source>
        <dbReference type="ARBA" id="ARBA00022839"/>
    </source>
</evidence>
<dbReference type="InterPro" id="IPR019760">
    <property type="entry name" value="DNA-dir_DNA_pol_A_CS"/>
</dbReference>
<dbReference type="GO" id="GO:0008409">
    <property type="term" value="F:5'-3' exonuclease activity"/>
    <property type="evidence" value="ECO:0007669"/>
    <property type="project" value="InterPro"/>
</dbReference>
<dbReference type="PANTHER" id="PTHR10133">
    <property type="entry name" value="DNA POLYMERASE I"/>
    <property type="match status" value="1"/>
</dbReference>
<keyword evidence="8 16" id="KW-0227">DNA damage</keyword>
<evidence type="ECO:0000256" key="9">
    <source>
        <dbReference type="ARBA" id="ARBA00022801"/>
    </source>
</evidence>
<dbReference type="InterPro" id="IPR043502">
    <property type="entry name" value="DNA/RNA_pol_sf"/>
</dbReference>
<dbReference type="HOGENOM" id="CLU_004675_0_0_9"/>
<dbReference type="InterPro" id="IPR002298">
    <property type="entry name" value="DNA_polymerase_A"/>
</dbReference>
<dbReference type="RefSeq" id="WP_014255771.1">
    <property type="nucleotide sequence ID" value="NC_016627.1"/>
</dbReference>
<keyword evidence="21" id="KW-1185">Reference proteome</keyword>
<evidence type="ECO:0000313" key="21">
    <source>
        <dbReference type="Proteomes" id="UP000005435"/>
    </source>
</evidence>
<dbReference type="OrthoDB" id="9806424at2"/>
<dbReference type="SMART" id="SM00475">
    <property type="entry name" value="53EXOc"/>
    <property type="match status" value="1"/>
</dbReference>
<dbReference type="Gene3D" id="3.30.420.10">
    <property type="entry name" value="Ribonuclease H-like superfamily/Ribonuclease H"/>
    <property type="match status" value="1"/>
</dbReference>
<dbReference type="InterPro" id="IPR002562">
    <property type="entry name" value="3'-5'_exonuclease_dom"/>
</dbReference>
<feature type="domain" description="3'-5' exonuclease" evidence="17">
    <location>
        <begin position="303"/>
        <end position="486"/>
    </location>
</feature>
<dbReference type="GO" id="GO:0003677">
    <property type="term" value="F:DNA binding"/>
    <property type="evidence" value="ECO:0007669"/>
    <property type="project" value="UniProtKB-UniRule"/>
</dbReference>
<evidence type="ECO:0000256" key="2">
    <source>
        <dbReference type="ARBA" id="ARBA00012417"/>
    </source>
</evidence>
<dbReference type="EMBL" id="CP003065">
    <property type="protein sequence ID" value="AEV69211.1"/>
    <property type="molecule type" value="Genomic_DNA"/>
</dbReference>
<feature type="domain" description="5'-3' exonuclease" evidence="18">
    <location>
        <begin position="4"/>
        <end position="268"/>
    </location>
</feature>
<evidence type="ECO:0000256" key="14">
    <source>
        <dbReference type="ARBA" id="ARBA00049244"/>
    </source>
</evidence>
<dbReference type="PRINTS" id="PR00868">
    <property type="entry name" value="DNAPOLI"/>
</dbReference>
<keyword evidence="5 16" id="KW-0548">Nucleotidyltransferase</keyword>
<dbReference type="Proteomes" id="UP000005435">
    <property type="component" value="Chromosome"/>
</dbReference>
<comment type="similarity">
    <text evidence="1 16">Belongs to the DNA polymerase type-A family.</text>
</comment>
<dbReference type="SUPFAM" id="SSF88723">
    <property type="entry name" value="PIN domain-like"/>
    <property type="match status" value="1"/>
</dbReference>
<dbReference type="InterPro" id="IPR012337">
    <property type="entry name" value="RNaseH-like_sf"/>
</dbReference>
<evidence type="ECO:0000259" key="18">
    <source>
        <dbReference type="SMART" id="SM00475"/>
    </source>
</evidence>
<dbReference type="InterPro" id="IPR018320">
    <property type="entry name" value="DNA_polymerase_1"/>
</dbReference>
<dbReference type="NCBIfam" id="NF004397">
    <property type="entry name" value="PRK05755.1"/>
    <property type="match status" value="1"/>
</dbReference>
<dbReference type="GO" id="GO:0006302">
    <property type="term" value="P:double-strand break repair"/>
    <property type="evidence" value="ECO:0007669"/>
    <property type="project" value="TreeGrafter"/>
</dbReference>
<dbReference type="PROSITE" id="PS00447">
    <property type="entry name" value="DNA_POLYMERASE_A"/>
    <property type="match status" value="1"/>
</dbReference>
<dbReference type="Pfam" id="PF01367">
    <property type="entry name" value="5_3_exonuc"/>
    <property type="match status" value="1"/>
</dbReference>
<gene>
    <name evidence="16" type="primary">polA</name>
    <name evidence="20" type="ordered locus">Clocl_2645</name>
</gene>
<dbReference type="SMART" id="SM00482">
    <property type="entry name" value="POLAc"/>
    <property type="match status" value="1"/>
</dbReference>
<proteinExistence type="inferred from homology"/>
<evidence type="ECO:0000256" key="3">
    <source>
        <dbReference type="ARBA" id="ARBA00020311"/>
    </source>
</evidence>
<evidence type="ECO:0000256" key="12">
    <source>
        <dbReference type="ARBA" id="ARBA00023125"/>
    </source>
</evidence>
<evidence type="ECO:0000256" key="16">
    <source>
        <dbReference type="RuleBase" id="RU004460"/>
    </source>
</evidence>
<dbReference type="FunFam" id="1.20.1060.10:FF:000001">
    <property type="entry name" value="DNA polymerase I"/>
    <property type="match status" value="1"/>
</dbReference>
<dbReference type="GO" id="GO:0003887">
    <property type="term" value="F:DNA-directed DNA polymerase activity"/>
    <property type="evidence" value="ECO:0007669"/>
    <property type="project" value="UniProtKB-UniRule"/>
</dbReference>
<evidence type="ECO:0000256" key="7">
    <source>
        <dbReference type="ARBA" id="ARBA00022722"/>
    </source>
</evidence>
<keyword evidence="11 16" id="KW-0239">DNA-directed DNA polymerase</keyword>
<dbReference type="InterPro" id="IPR008918">
    <property type="entry name" value="HhH2"/>
</dbReference>
<dbReference type="STRING" id="720554.Clocl_2645"/>
<comment type="catalytic activity">
    <reaction evidence="14 16">
        <text>DNA(n) + a 2'-deoxyribonucleoside 5'-triphosphate = DNA(n+1) + diphosphate</text>
        <dbReference type="Rhea" id="RHEA:22508"/>
        <dbReference type="Rhea" id="RHEA-COMP:17339"/>
        <dbReference type="Rhea" id="RHEA-COMP:17340"/>
        <dbReference type="ChEBI" id="CHEBI:33019"/>
        <dbReference type="ChEBI" id="CHEBI:61560"/>
        <dbReference type="ChEBI" id="CHEBI:173112"/>
        <dbReference type="EC" id="2.7.7.7"/>
    </reaction>
</comment>
<dbReference type="CDD" id="cd08637">
    <property type="entry name" value="DNA_pol_A_pol_I_C"/>
    <property type="match status" value="1"/>
</dbReference>
<dbReference type="Gene3D" id="1.20.1060.10">
    <property type="entry name" value="Taq DNA Polymerase, Chain T, domain 4"/>
    <property type="match status" value="1"/>
</dbReference>
<dbReference type="InterPro" id="IPR001098">
    <property type="entry name" value="DNA-dir_DNA_pol_A_palm_dom"/>
</dbReference>
<dbReference type="GO" id="GO:0006261">
    <property type="term" value="P:DNA-templated DNA replication"/>
    <property type="evidence" value="ECO:0007669"/>
    <property type="project" value="UniProtKB-UniRule"/>
</dbReference>
<dbReference type="PANTHER" id="PTHR10133:SF27">
    <property type="entry name" value="DNA POLYMERASE NU"/>
    <property type="match status" value="1"/>
</dbReference>
<reference evidence="21" key="1">
    <citation type="submission" date="2011-12" db="EMBL/GenBank/DDBJ databases">
        <title>Complete sequence of Clostridium clariflavum DSM 19732.</title>
        <authorList>
            <consortium name="US DOE Joint Genome Institute"/>
            <person name="Lucas S."/>
            <person name="Han J."/>
            <person name="Lapidus A."/>
            <person name="Cheng J.-F."/>
            <person name="Goodwin L."/>
            <person name="Pitluck S."/>
            <person name="Peters L."/>
            <person name="Teshima H."/>
            <person name="Detter J.C."/>
            <person name="Han C."/>
            <person name="Tapia R."/>
            <person name="Land M."/>
            <person name="Hauser L."/>
            <person name="Kyrpides N."/>
            <person name="Ivanova N."/>
            <person name="Pagani I."/>
            <person name="Kitzmiller T."/>
            <person name="Lynd L."/>
            <person name="Izquierdo J."/>
            <person name="Woyke T."/>
        </authorList>
    </citation>
    <scope>NUCLEOTIDE SEQUENCE [LARGE SCALE GENOMIC DNA]</scope>
    <source>
        <strain evidence="21">DSM 19732 / NBRC 101661 / EBR45</strain>
    </source>
</reference>
<feature type="domain" description="DNA-directed DNA polymerase family A palm" evidence="19">
    <location>
        <begin position="653"/>
        <end position="860"/>
    </location>
</feature>
<keyword evidence="10" id="KW-0269">Exonuclease</keyword>
<evidence type="ECO:0000259" key="19">
    <source>
        <dbReference type="SMART" id="SM00482"/>
    </source>
</evidence>
<dbReference type="SUPFAM" id="SSF53098">
    <property type="entry name" value="Ribonuclease H-like"/>
    <property type="match status" value="1"/>
</dbReference>